<feature type="transmembrane region" description="Helical" evidence="1">
    <location>
        <begin position="531"/>
        <end position="553"/>
    </location>
</feature>
<feature type="transmembrane region" description="Helical" evidence="1">
    <location>
        <begin position="651"/>
        <end position="674"/>
    </location>
</feature>
<keyword evidence="3" id="KW-1185">Reference proteome</keyword>
<feature type="transmembrane region" description="Helical" evidence="1">
    <location>
        <begin position="14"/>
        <end position="34"/>
    </location>
</feature>
<sequence length="805" mass="90477">MMRFAWNRIVNRKWVSLTILLTFIGLYILIPLGFQHTQEIELVVENSIAEHGRGSYDLLVRPSSSRTNTEKELGMVEENYIGDGQGGISISDWEEIKKNPDIEVAAPVASLGYFSGKRVSIELPILKEPTRFSWDFYTSDGMREYPINAPGELIYFDGSEPGNIQYITTNMDGFLSGVSMTVLMPHNYYLLAAIDAESEEKLTGIDYSDLDKEVDSIEFNQLRESLGNPPVINVLQREDLHIPLYMSLKTETIDAELEEYQKKLGLSKKDSLIMGYENPEKFEKVVKELSKKKSLSTKEMKVDLSKFQKPFEGTAVKLDENFVLSKTDRFLSDQDTSTYYTASKINYEIVNNSLKVNVLTEGSPPLYKKVEKKGVSAYQSQDVPFLIEQVGEFSPKSETNKLTSSPLGIYTTTDTITKKGEIIKSTILPGSFIPTPASGLTTLESAEILKGKKPIDAVRVRVANIEKYNAVSQEKIEIVATTLLKSGYEVDIVAGSSFKKMSLDVEGIGTVEEPWTTLGVAQELDKSWNDLSLITTILFATFSFVWFVGRLTFEKSILEKENELLSIIGWQRKRIILRNCFEQYLLLIAGYILSIPFIVFLKLDISAYLIATSILIIAIALTSFIFTNNSKKMPRVNSYKRLPSIFHYKSIILPTMLVLFISTIVIVIQLSNLGHSIDKAKETTLGQFTVDETIWIHLSIFISTLLLSFLGLSECINALISYRKTELTMYHIIGWTRKRILTHLSKEIFIWAGTAISFGSILGCLILLTMGISYGWILIGIVSSVGILSFAIIIVLTTKNLIVKN</sequence>
<feature type="transmembrane region" description="Helical" evidence="1">
    <location>
        <begin position="607"/>
        <end position="630"/>
    </location>
</feature>
<organism evidence="2 3">
    <name type="scientific">Bacillus weihaiensis</name>
    <dbReference type="NCBI Taxonomy" id="1547283"/>
    <lineage>
        <taxon>Bacteria</taxon>
        <taxon>Bacillati</taxon>
        <taxon>Bacillota</taxon>
        <taxon>Bacilli</taxon>
        <taxon>Bacillales</taxon>
        <taxon>Bacillaceae</taxon>
        <taxon>Bacillus</taxon>
    </lineage>
</organism>
<evidence type="ECO:0000313" key="2">
    <source>
        <dbReference type="EMBL" id="APH06528.1"/>
    </source>
</evidence>
<dbReference type="AlphaFoldDB" id="A0A1L3MW25"/>
<feature type="transmembrane region" description="Helical" evidence="1">
    <location>
        <begin position="748"/>
        <end position="768"/>
    </location>
</feature>
<feature type="transmembrane region" description="Helical" evidence="1">
    <location>
        <begin position="694"/>
        <end position="720"/>
    </location>
</feature>
<proteinExistence type="predicted"/>
<keyword evidence="1" id="KW-0812">Transmembrane</keyword>
<name>A0A1L3MW25_9BACI</name>
<feature type="transmembrane region" description="Helical" evidence="1">
    <location>
        <begin position="774"/>
        <end position="796"/>
    </location>
</feature>
<feature type="transmembrane region" description="Helical" evidence="1">
    <location>
        <begin position="581"/>
        <end position="601"/>
    </location>
</feature>
<keyword evidence="1" id="KW-1133">Transmembrane helix</keyword>
<protein>
    <recommendedName>
        <fullName evidence="4">ABC3 transporter permease protein domain-containing protein</fullName>
    </recommendedName>
</protein>
<keyword evidence="1" id="KW-0472">Membrane</keyword>
<dbReference type="EMBL" id="CP016020">
    <property type="protein sequence ID" value="APH06528.1"/>
    <property type="molecule type" value="Genomic_DNA"/>
</dbReference>
<evidence type="ECO:0000313" key="3">
    <source>
        <dbReference type="Proteomes" id="UP000181936"/>
    </source>
</evidence>
<dbReference type="KEGG" id="bwh:A9C19_18345"/>
<accession>A0A1L3MW25</accession>
<evidence type="ECO:0000256" key="1">
    <source>
        <dbReference type="SAM" id="Phobius"/>
    </source>
</evidence>
<evidence type="ECO:0008006" key="4">
    <source>
        <dbReference type="Google" id="ProtNLM"/>
    </source>
</evidence>
<gene>
    <name evidence="2" type="ORF">A9C19_18345</name>
</gene>
<dbReference type="STRING" id="1547283.A9C19_18345"/>
<reference evidence="2 3" key="1">
    <citation type="journal article" date="2016" name="Sci. Rep.">
        <title>Complete genome sequence and transcriptomic analysis of a novel marine strain Bacillus weihaiensis reveals the mechanism of brown algae degradation.</title>
        <authorList>
            <person name="Zhu Y."/>
            <person name="Chen P."/>
            <person name="Bao Y."/>
            <person name="Men Y."/>
            <person name="Zeng Y."/>
            <person name="Yang J."/>
            <person name="Sun J."/>
            <person name="Sun Y."/>
        </authorList>
    </citation>
    <scope>NUCLEOTIDE SEQUENCE [LARGE SCALE GENOMIC DNA]</scope>
    <source>
        <strain evidence="2 3">Alg07</strain>
    </source>
</reference>
<dbReference type="Proteomes" id="UP000181936">
    <property type="component" value="Chromosome"/>
</dbReference>